<accession>A0AAV3PPD5</accession>
<dbReference type="PANTHER" id="PTHR36139:SF1">
    <property type="entry name" value="SUCCINATE DEHYDROGENASE SUBUNIT 5, MITOCHONDRIAL"/>
    <property type="match status" value="1"/>
</dbReference>
<name>A0AAV3PPD5_LITER</name>
<dbReference type="EMBL" id="BAABME010002124">
    <property type="protein sequence ID" value="GAA0153158.1"/>
    <property type="molecule type" value="Genomic_DNA"/>
</dbReference>
<evidence type="ECO:0000313" key="1">
    <source>
        <dbReference type="EMBL" id="GAA0153158.1"/>
    </source>
</evidence>
<dbReference type="InterPro" id="IPR025397">
    <property type="entry name" value="SDH5"/>
</dbReference>
<reference evidence="1 2" key="1">
    <citation type="submission" date="2024-01" db="EMBL/GenBank/DDBJ databases">
        <title>The complete chloroplast genome sequence of Lithospermum erythrorhizon: insights into the phylogenetic relationship among Boraginaceae species and the maternal lineages of purple gromwells.</title>
        <authorList>
            <person name="Okada T."/>
            <person name="Watanabe K."/>
        </authorList>
    </citation>
    <scope>NUCLEOTIDE SEQUENCE [LARGE SCALE GENOMIC DNA]</scope>
</reference>
<proteinExistence type="predicted"/>
<keyword evidence="2" id="KW-1185">Reference proteome</keyword>
<comment type="caution">
    <text evidence="1">The sequence shown here is derived from an EMBL/GenBank/DDBJ whole genome shotgun (WGS) entry which is preliminary data.</text>
</comment>
<dbReference type="GO" id="GO:0045273">
    <property type="term" value="C:respiratory chain complex II (succinate dehydrogenase)"/>
    <property type="evidence" value="ECO:0007669"/>
    <property type="project" value="InterPro"/>
</dbReference>
<protein>
    <submittedName>
        <fullName evidence="1">Dehydrogenase</fullName>
    </submittedName>
</protein>
<sequence length="222" mass="24554">MEKLVVMRSICRSICRRSLTSTTAAASNLRRLHYSPSSDFRRPLAMGSVSKRFLSGDVNRMPALNDPGIERALKDLIAASWDELPDAVVHDANKALSRDTSDKAAQVALANALRAAEAVEEFTGRLISLKMEIDDSIGLSGEDVKPLPEECVNAYRVFLQRYFAYLQAFGPEEGYLRKKVENEIGTRLIYLKMRCSGLGSEWGKVSVLGTSGIAGSYVEQRF</sequence>
<dbReference type="Proteomes" id="UP001454036">
    <property type="component" value="Unassembled WGS sequence"/>
</dbReference>
<dbReference type="Pfam" id="PF14290">
    <property type="entry name" value="SDH5_plant"/>
    <property type="match status" value="1"/>
</dbReference>
<gene>
    <name evidence="1" type="ORF">LIER_11469</name>
</gene>
<dbReference type="PANTHER" id="PTHR36139">
    <property type="entry name" value="SUCCINATE DEHYDROGENASE SUBUNIT 5, MITOCHONDRIAL"/>
    <property type="match status" value="1"/>
</dbReference>
<evidence type="ECO:0000313" key="2">
    <source>
        <dbReference type="Proteomes" id="UP001454036"/>
    </source>
</evidence>
<dbReference type="GO" id="GO:0006099">
    <property type="term" value="P:tricarboxylic acid cycle"/>
    <property type="evidence" value="ECO:0007669"/>
    <property type="project" value="InterPro"/>
</dbReference>
<organism evidence="1 2">
    <name type="scientific">Lithospermum erythrorhizon</name>
    <name type="common">Purple gromwell</name>
    <name type="synonym">Lithospermum officinale var. erythrorhizon</name>
    <dbReference type="NCBI Taxonomy" id="34254"/>
    <lineage>
        <taxon>Eukaryota</taxon>
        <taxon>Viridiplantae</taxon>
        <taxon>Streptophyta</taxon>
        <taxon>Embryophyta</taxon>
        <taxon>Tracheophyta</taxon>
        <taxon>Spermatophyta</taxon>
        <taxon>Magnoliopsida</taxon>
        <taxon>eudicotyledons</taxon>
        <taxon>Gunneridae</taxon>
        <taxon>Pentapetalae</taxon>
        <taxon>asterids</taxon>
        <taxon>lamiids</taxon>
        <taxon>Boraginales</taxon>
        <taxon>Boraginaceae</taxon>
        <taxon>Boraginoideae</taxon>
        <taxon>Lithospermeae</taxon>
        <taxon>Lithospermum</taxon>
    </lineage>
</organism>
<dbReference type="AlphaFoldDB" id="A0AAV3PPD5"/>